<geneLocation type="plasmid" evidence="2">
    <name>prccge525c</name>
</geneLocation>
<accession>A0A387G3H1</accession>
<dbReference type="EMBL" id="CP032695">
    <property type="protein sequence ID" value="AYG62562.1"/>
    <property type="molecule type" value="Genomic_DNA"/>
</dbReference>
<gene>
    <name evidence="1" type="ORF">CCGE525_27800</name>
</gene>
<dbReference type="KEGG" id="rjg:CCGE525_27800"/>
<keyword evidence="1" id="KW-0614">Plasmid</keyword>
<name>A0A387G3H1_9HYPH</name>
<dbReference type="AlphaFoldDB" id="A0A387G3H1"/>
<protein>
    <submittedName>
        <fullName evidence="1">Uncharacterized protein</fullName>
    </submittedName>
</protein>
<evidence type="ECO:0000313" key="1">
    <source>
        <dbReference type="EMBL" id="AYG62562.1"/>
    </source>
</evidence>
<sequence>MLALRKGVPWILPMEAMFLVRRDGIVASSDVIIECGRCTDAIGLRLRSRTACSGAVADERPALLTASLQVSRYVSEIYRKCDGFSVAQKN</sequence>
<proteinExistence type="predicted"/>
<keyword evidence="2" id="KW-1185">Reference proteome</keyword>
<reference evidence="1 2" key="1">
    <citation type="submission" date="2018-10" db="EMBL/GenBank/DDBJ databases">
        <title>Rhizobium etli, R. leguminosarum and a new Rhizobium genospecies from Phaseolus dumosus.</title>
        <authorList>
            <person name="Ramirez-Puebla S.T."/>
            <person name="Rogel-Hernandez M.A."/>
            <person name="Guerrero G."/>
            <person name="Ormeno-Orrillo E."/>
            <person name="Martinez-Romero J.C."/>
            <person name="Negrete-Yankelevich S."/>
            <person name="Martinez-Romero E."/>
        </authorList>
    </citation>
    <scope>NUCLEOTIDE SEQUENCE [LARGE SCALE GENOMIC DNA]</scope>
    <source>
        <strain evidence="1 2">CCGE525</strain>
        <plasmid evidence="2">prccge525c</plasmid>
    </source>
</reference>
<dbReference type="Proteomes" id="UP000282195">
    <property type="component" value="Plasmid pRCCGE525c"/>
</dbReference>
<organism evidence="1 2">
    <name type="scientific">Rhizobium jaguaris</name>
    <dbReference type="NCBI Taxonomy" id="1312183"/>
    <lineage>
        <taxon>Bacteria</taxon>
        <taxon>Pseudomonadati</taxon>
        <taxon>Pseudomonadota</taxon>
        <taxon>Alphaproteobacteria</taxon>
        <taxon>Hyphomicrobiales</taxon>
        <taxon>Rhizobiaceae</taxon>
        <taxon>Rhizobium/Agrobacterium group</taxon>
        <taxon>Rhizobium</taxon>
    </lineage>
</organism>
<evidence type="ECO:0000313" key="2">
    <source>
        <dbReference type="Proteomes" id="UP000282195"/>
    </source>
</evidence>